<comment type="similarity">
    <text evidence="4">Belongs to the class I-like SAM-binding methyltransferase superfamily. Cation-dependent O-methyltransferase family.</text>
</comment>
<evidence type="ECO:0000256" key="2">
    <source>
        <dbReference type="ARBA" id="ARBA00022679"/>
    </source>
</evidence>
<dbReference type="Proteomes" id="UP000601435">
    <property type="component" value="Unassembled WGS sequence"/>
</dbReference>
<dbReference type="AlphaFoldDB" id="A0A813BDR9"/>
<evidence type="ECO:0000313" key="6">
    <source>
        <dbReference type="Proteomes" id="UP000601435"/>
    </source>
</evidence>
<dbReference type="GO" id="GO:0008757">
    <property type="term" value="F:S-adenosylmethionine-dependent methyltransferase activity"/>
    <property type="evidence" value="ECO:0007669"/>
    <property type="project" value="TreeGrafter"/>
</dbReference>
<keyword evidence="6" id="KW-1185">Reference proteome</keyword>
<name>A0A813BDR9_9DINO</name>
<dbReference type="PROSITE" id="PS51682">
    <property type="entry name" value="SAM_OMT_I"/>
    <property type="match status" value="1"/>
</dbReference>
<dbReference type="EMBL" id="CAJNJA010069052">
    <property type="protein sequence ID" value="CAE7896861.1"/>
    <property type="molecule type" value="Genomic_DNA"/>
</dbReference>
<comment type="caution">
    <text evidence="5">The sequence shown here is derived from an EMBL/GenBank/DDBJ whole genome shotgun (WGS) entry which is preliminary data.</text>
</comment>
<evidence type="ECO:0000256" key="4">
    <source>
        <dbReference type="ARBA" id="ARBA00023453"/>
    </source>
</evidence>
<dbReference type="PANTHER" id="PTHR10509">
    <property type="entry name" value="O-METHYLTRANSFERASE-RELATED"/>
    <property type="match status" value="1"/>
</dbReference>
<keyword evidence="2" id="KW-0808">Transferase</keyword>
<organism evidence="5 6">
    <name type="scientific">Symbiodinium necroappetens</name>
    <dbReference type="NCBI Taxonomy" id="1628268"/>
    <lineage>
        <taxon>Eukaryota</taxon>
        <taxon>Sar</taxon>
        <taxon>Alveolata</taxon>
        <taxon>Dinophyceae</taxon>
        <taxon>Suessiales</taxon>
        <taxon>Symbiodiniaceae</taxon>
        <taxon>Symbiodinium</taxon>
    </lineage>
</organism>
<reference evidence="5" key="1">
    <citation type="submission" date="2021-02" db="EMBL/GenBank/DDBJ databases">
        <authorList>
            <person name="Dougan E. K."/>
            <person name="Rhodes N."/>
            <person name="Thang M."/>
            <person name="Chan C."/>
        </authorList>
    </citation>
    <scope>NUCLEOTIDE SEQUENCE</scope>
</reference>
<accession>A0A813BDR9</accession>
<dbReference type="PANTHER" id="PTHR10509:SF14">
    <property type="entry name" value="CAFFEOYL-COA O-METHYLTRANSFERASE 3-RELATED"/>
    <property type="match status" value="1"/>
</dbReference>
<protein>
    <submittedName>
        <fullName evidence="5">MdmC protein</fullName>
    </submittedName>
</protein>
<dbReference type="InterPro" id="IPR050362">
    <property type="entry name" value="Cation-dep_OMT"/>
</dbReference>
<keyword evidence="1" id="KW-0489">Methyltransferase</keyword>
<dbReference type="InterPro" id="IPR029063">
    <property type="entry name" value="SAM-dependent_MTases_sf"/>
</dbReference>
<evidence type="ECO:0000313" key="5">
    <source>
        <dbReference type="EMBL" id="CAE7896861.1"/>
    </source>
</evidence>
<evidence type="ECO:0000256" key="3">
    <source>
        <dbReference type="ARBA" id="ARBA00022691"/>
    </source>
</evidence>
<dbReference type="CDD" id="cd02440">
    <property type="entry name" value="AdoMet_MTases"/>
    <property type="match status" value="1"/>
</dbReference>
<dbReference type="GO" id="GO:0008171">
    <property type="term" value="F:O-methyltransferase activity"/>
    <property type="evidence" value="ECO:0007669"/>
    <property type="project" value="InterPro"/>
</dbReference>
<dbReference type="Pfam" id="PF01596">
    <property type="entry name" value="Methyltransf_3"/>
    <property type="match status" value="1"/>
</dbReference>
<dbReference type="GO" id="GO:0032259">
    <property type="term" value="P:methylation"/>
    <property type="evidence" value="ECO:0007669"/>
    <property type="project" value="UniProtKB-KW"/>
</dbReference>
<evidence type="ECO:0000256" key="1">
    <source>
        <dbReference type="ARBA" id="ARBA00022603"/>
    </source>
</evidence>
<dbReference type="SUPFAM" id="SSF53335">
    <property type="entry name" value="S-adenosyl-L-methionine-dependent methyltransferases"/>
    <property type="match status" value="1"/>
</dbReference>
<sequence length="218" mass="23910">MSPRTLGMTDALHDYLLQVSLREPEILYRLRRETAAGPGDGMQISPEQGQFMQLLAELTGARSYLEVGTFTGYSALAMALAMPADARLVCCDLSADYTAMARRFWTEAGVAERVDLRLAPALDTLAALQDEGRRFDLMFIDADKENYGAYYEAGLKLVRPGGLILFDNVLWGGSVVDPDKQDADTKAIRALNLALHADRRISLSLVPIGDGLTLARVR</sequence>
<dbReference type="Gene3D" id="3.40.50.150">
    <property type="entry name" value="Vaccinia Virus protein VP39"/>
    <property type="match status" value="1"/>
</dbReference>
<keyword evidence="3" id="KW-0949">S-adenosyl-L-methionine</keyword>
<gene>
    <name evidence="5" type="primary">mdmC</name>
    <name evidence="5" type="ORF">SNEC2469_LOCUS30053</name>
</gene>
<proteinExistence type="inferred from homology"/>
<dbReference type="InterPro" id="IPR002935">
    <property type="entry name" value="SAM_O-MeTrfase"/>
</dbReference>
<dbReference type="OrthoDB" id="10251242at2759"/>